<protein>
    <submittedName>
        <fullName evidence="2">Uncharacterized protein</fullName>
    </submittedName>
</protein>
<evidence type="ECO:0000313" key="3">
    <source>
        <dbReference type="Proteomes" id="UP000005085"/>
    </source>
</evidence>
<gene>
    <name evidence="2" type="ORF">HRAG_02267</name>
</gene>
<reference evidence="2 3" key="1">
    <citation type="journal article" date="2014" name="Genome Announc.">
        <title>Draft genome sequences of six enterohepatic helicobacter species isolated from humans and one from rhesus macaques.</title>
        <authorList>
            <person name="Shen Z."/>
            <person name="Sheh A."/>
            <person name="Young S.K."/>
            <person name="Abouelliel A."/>
            <person name="Ward D.V."/>
            <person name="Earl A.M."/>
            <person name="Fox J.G."/>
        </authorList>
    </citation>
    <scope>NUCLEOTIDE SEQUENCE [LARGE SCALE GENOMIC DNA]</scope>
    <source>
        <strain evidence="2 3">ATCC 43879</strain>
    </source>
</reference>
<keyword evidence="3" id="KW-1185">Reference proteome</keyword>
<evidence type="ECO:0000256" key="1">
    <source>
        <dbReference type="SAM" id="SignalP"/>
    </source>
</evidence>
<dbReference type="HOGENOM" id="CLU_083280_0_0_7"/>
<dbReference type="Proteomes" id="UP000005085">
    <property type="component" value="Unassembled WGS sequence"/>
</dbReference>
<proteinExistence type="predicted"/>
<accession>T5LP13</accession>
<sequence>MKIISYSAVKCILILLLCSYVYANDEIVVIDSLRHQNTIYHSTLTQKNIDKDKSGMVKISYNGEITLSGVIQMYLHQEEANLFQSLTFYPDIQTPNPLPYFDFEQYQGIQLIADMKDNDFMKAKQIFGDNININDKYILGGIAMRAMITLQDYYAVSGSDISFDNGAYAKIKPHSLKPLSNTKRWFVSKGMIYSYFSEGLLLSYASKDSYINLRQSPNGKILQAIQKDEMLNDCNMRSNELQNQGVLLSLGKDSTNPKWLKVAYIPKEASDTSKAIYGVIHESQVSFDCGE</sequence>
<dbReference type="EMBL" id="ACDN02000043">
    <property type="protein sequence ID" value="EQM94684.1"/>
    <property type="molecule type" value="Genomic_DNA"/>
</dbReference>
<feature type="signal peptide" evidence="1">
    <location>
        <begin position="1"/>
        <end position="23"/>
    </location>
</feature>
<name>T5LP13_9HELI</name>
<keyword evidence="1" id="KW-0732">Signal</keyword>
<dbReference type="AlphaFoldDB" id="T5LP13"/>
<evidence type="ECO:0000313" key="2">
    <source>
        <dbReference type="EMBL" id="EQM94684.1"/>
    </source>
</evidence>
<comment type="caution">
    <text evidence="2">The sequence shown here is derived from an EMBL/GenBank/DDBJ whole genome shotgun (WGS) entry which is preliminary data.</text>
</comment>
<organism evidence="2 3">
    <name type="scientific">Helicobacter bilis ATCC 43879</name>
    <dbReference type="NCBI Taxonomy" id="613026"/>
    <lineage>
        <taxon>Bacteria</taxon>
        <taxon>Pseudomonadati</taxon>
        <taxon>Campylobacterota</taxon>
        <taxon>Epsilonproteobacteria</taxon>
        <taxon>Campylobacterales</taxon>
        <taxon>Helicobacteraceae</taxon>
        <taxon>Helicobacter</taxon>
    </lineage>
</organism>
<feature type="chain" id="PRO_5004599397" evidence="1">
    <location>
        <begin position="24"/>
        <end position="291"/>
    </location>
</feature>